<evidence type="ECO:0000313" key="2">
    <source>
        <dbReference type="Proteomes" id="UP000189369"/>
    </source>
</evidence>
<name>A0A1U9JXK1_9BURK</name>
<dbReference type="EMBL" id="CP019697">
    <property type="protein sequence ID" value="AQS50520.1"/>
    <property type="molecule type" value="Genomic_DNA"/>
</dbReference>
<accession>A0A1U9JXK1</accession>
<dbReference type="Proteomes" id="UP000189369">
    <property type="component" value="Chromosome"/>
</dbReference>
<evidence type="ECO:0000313" key="1">
    <source>
        <dbReference type="EMBL" id="AQS50520.1"/>
    </source>
</evidence>
<gene>
    <name evidence="1" type="ORF">PAEH1_01305</name>
</gene>
<dbReference type="STRING" id="643674.PAEH1_01305"/>
<dbReference type="AlphaFoldDB" id="A0A1U9JXK1"/>
<sequence length="273" mass="30396">MQINPYPAQSLLGKIFDLLKTKERPITVTNVAVALGSTYAAVYRAVYNDKIKVVQSDYIDGVLHVRLTDTHKKQEPTVSINETIQDVMVSDKSEHGLHVHQIAQKSHATQPEVKLFIKEQNGLGNIEVHPTQGKHGHRYRWAGPVSSGIKEEILGLAKEVEAESIDEAKPEPVADELEQAKEPEPIKTFEPAKVTKPQPEAKEPEMTQPVATVTPKVRYLIQAAKDKMATANSEKSAKQIAKRFVNEGHKRVEISTIYPYAVAKGGIEVERVW</sequence>
<reference evidence="1 2" key="1">
    <citation type="submission" date="2017-01" db="EMBL/GenBank/DDBJ databases">
        <title>Complete Genome Sequence of Paenalcaligenes hominis, Isolated from a paraplegic Patient with neurogenic bladder.</title>
        <authorList>
            <person name="Mukhopadhyay R."/>
            <person name="Joaquin J."/>
            <person name="Hogue R."/>
            <person name="Kilaru A."/>
            <person name="Jospin G."/>
            <person name="Mars K."/>
            <person name="Eisen J.A."/>
            <person name="Chaturvedi V."/>
        </authorList>
    </citation>
    <scope>NUCLEOTIDE SEQUENCE [LARGE SCALE GENOMIC DNA]</scope>
    <source>
        <strain evidence="1 2">15S00501</strain>
    </source>
</reference>
<proteinExistence type="predicted"/>
<dbReference type="KEGG" id="phn:PAEH1_01305"/>
<organism evidence="1 2">
    <name type="scientific">Paenalcaligenes hominis</name>
    <dbReference type="NCBI Taxonomy" id="643674"/>
    <lineage>
        <taxon>Bacteria</taxon>
        <taxon>Pseudomonadati</taxon>
        <taxon>Pseudomonadota</taxon>
        <taxon>Betaproteobacteria</taxon>
        <taxon>Burkholderiales</taxon>
        <taxon>Alcaligenaceae</taxon>
        <taxon>Paenalcaligenes</taxon>
    </lineage>
</organism>
<protein>
    <submittedName>
        <fullName evidence="1">Uncharacterized protein</fullName>
    </submittedName>
</protein>